<proteinExistence type="predicted"/>
<keyword evidence="2" id="KW-1185">Reference proteome</keyword>
<sequence length="125" mass="13612">MSKQSDTLSWTASSETLKDGVWTIRLEGDGDLPEVDVIHHGETLGQPDMTATEDGQMATFSMSDIKLSDGVQSVYLVERATGVALCSLHIAAGRAVDQDLVTEVAMLRDELDLLKRSIRRKAHNG</sequence>
<evidence type="ECO:0000313" key="1">
    <source>
        <dbReference type="EMBL" id="TRD21981.1"/>
    </source>
</evidence>
<comment type="caution">
    <text evidence="1">The sequence shown here is derived from an EMBL/GenBank/DDBJ whole genome shotgun (WGS) entry which is preliminary data.</text>
</comment>
<dbReference type="EMBL" id="VFSV01000008">
    <property type="protein sequence ID" value="TRD21981.1"/>
    <property type="molecule type" value="Genomic_DNA"/>
</dbReference>
<reference evidence="1 2" key="1">
    <citation type="submission" date="2019-06" db="EMBL/GenBank/DDBJ databases">
        <title>Paenimaribius caenipelagi gen. nov., sp. nov., isolated from a tidal flat.</title>
        <authorList>
            <person name="Yoon J.-H."/>
        </authorList>
    </citation>
    <scope>NUCLEOTIDE SEQUENCE [LARGE SCALE GENOMIC DNA]</scope>
    <source>
        <strain evidence="1 2">JBTF-M29</strain>
    </source>
</reference>
<dbReference type="OrthoDB" id="7772846at2"/>
<dbReference type="RefSeq" id="WP_142833969.1">
    <property type="nucleotide sequence ID" value="NZ_VFSV01000008.1"/>
</dbReference>
<protein>
    <submittedName>
        <fullName evidence="1">Uncharacterized protein</fullName>
    </submittedName>
</protein>
<gene>
    <name evidence="1" type="ORF">FEV53_06290</name>
</gene>
<dbReference type="Proteomes" id="UP000318590">
    <property type="component" value="Unassembled WGS sequence"/>
</dbReference>
<name>A0A547Q6J0_9RHOB</name>
<evidence type="ECO:0000313" key="2">
    <source>
        <dbReference type="Proteomes" id="UP000318590"/>
    </source>
</evidence>
<dbReference type="AlphaFoldDB" id="A0A547Q6J0"/>
<accession>A0A547Q6J0</accession>
<organism evidence="1 2">
    <name type="scientific">Palleronia caenipelagi</name>
    <dbReference type="NCBI Taxonomy" id="2489174"/>
    <lineage>
        <taxon>Bacteria</taxon>
        <taxon>Pseudomonadati</taxon>
        <taxon>Pseudomonadota</taxon>
        <taxon>Alphaproteobacteria</taxon>
        <taxon>Rhodobacterales</taxon>
        <taxon>Roseobacteraceae</taxon>
        <taxon>Palleronia</taxon>
    </lineage>
</organism>